<evidence type="ECO:0000256" key="5">
    <source>
        <dbReference type="ARBA" id="ARBA00023001"/>
    </source>
</evidence>
<dbReference type="Gene3D" id="1.50.10.10">
    <property type="match status" value="1"/>
</dbReference>
<feature type="signal peptide" evidence="8">
    <location>
        <begin position="1"/>
        <end position="30"/>
    </location>
</feature>
<protein>
    <recommendedName>
        <fullName evidence="3">cellulase</fullName>
        <ecNumber evidence="3">3.2.1.4</ecNumber>
    </recommendedName>
</protein>
<proteinExistence type="inferred from homology"/>
<evidence type="ECO:0000313" key="9">
    <source>
        <dbReference type="EMBL" id="SEH55929.1"/>
    </source>
</evidence>
<dbReference type="InterPro" id="IPR012341">
    <property type="entry name" value="6hp_glycosidase-like_sf"/>
</dbReference>
<keyword evidence="6 9" id="KW-0326">Glycosidase</keyword>
<keyword evidence="5" id="KW-0136">Cellulose degradation</keyword>
<keyword evidence="4 9" id="KW-0378">Hydrolase</keyword>
<dbReference type="SUPFAM" id="SSF48208">
    <property type="entry name" value="Six-hairpin glycosidases"/>
    <property type="match status" value="1"/>
</dbReference>
<dbReference type="PRINTS" id="PR00735">
    <property type="entry name" value="GLHYDRLASE8"/>
</dbReference>
<dbReference type="EMBL" id="FNXF01000001">
    <property type="protein sequence ID" value="SEH55929.1"/>
    <property type="molecule type" value="Genomic_DNA"/>
</dbReference>
<comment type="catalytic activity">
    <reaction evidence="1">
        <text>Endohydrolysis of (1-&gt;4)-beta-D-glucosidic linkages in cellulose, lichenin and cereal beta-D-glucans.</text>
        <dbReference type="EC" id="3.2.1.4"/>
    </reaction>
</comment>
<organism evidence="9 10">
    <name type="scientific">Rheinheimera pacifica</name>
    <dbReference type="NCBI Taxonomy" id="173990"/>
    <lineage>
        <taxon>Bacteria</taxon>
        <taxon>Pseudomonadati</taxon>
        <taxon>Pseudomonadota</taxon>
        <taxon>Gammaproteobacteria</taxon>
        <taxon>Chromatiales</taxon>
        <taxon>Chromatiaceae</taxon>
        <taxon>Rheinheimera</taxon>
    </lineage>
</organism>
<evidence type="ECO:0000256" key="4">
    <source>
        <dbReference type="ARBA" id="ARBA00022801"/>
    </source>
</evidence>
<evidence type="ECO:0000313" key="10">
    <source>
        <dbReference type="Proteomes" id="UP000199371"/>
    </source>
</evidence>
<dbReference type="GO" id="GO:0045493">
    <property type="term" value="P:xylan catabolic process"/>
    <property type="evidence" value="ECO:0007669"/>
    <property type="project" value="UniProtKB-KW"/>
</dbReference>
<dbReference type="Pfam" id="PF01270">
    <property type="entry name" value="Glyco_hydro_8"/>
    <property type="match status" value="1"/>
</dbReference>
<evidence type="ECO:0000256" key="2">
    <source>
        <dbReference type="ARBA" id="ARBA00009209"/>
    </source>
</evidence>
<dbReference type="EC" id="3.2.1.4" evidence="3"/>
<accession>A0A1H6J1L6</accession>
<comment type="similarity">
    <text evidence="2">Belongs to the glycosyl hydrolase 8 (cellulase D) family.</text>
</comment>
<dbReference type="GO" id="GO:0030245">
    <property type="term" value="P:cellulose catabolic process"/>
    <property type="evidence" value="ECO:0007669"/>
    <property type="project" value="UniProtKB-KW"/>
</dbReference>
<keyword evidence="10" id="KW-1185">Reference proteome</keyword>
<keyword evidence="7" id="KW-0624">Polysaccharide degradation</keyword>
<dbReference type="Proteomes" id="UP000199371">
    <property type="component" value="Unassembled WGS sequence"/>
</dbReference>
<evidence type="ECO:0000256" key="8">
    <source>
        <dbReference type="SAM" id="SignalP"/>
    </source>
</evidence>
<dbReference type="GO" id="GO:0008810">
    <property type="term" value="F:cellulase activity"/>
    <property type="evidence" value="ECO:0007669"/>
    <property type="project" value="UniProtKB-EC"/>
</dbReference>
<dbReference type="InterPro" id="IPR002037">
    <property type="entry name" value="Glyco_hydro_8"/>
</dbReference>
<feature type="chain" id="PRO_5011599142" description="cellulase" evidence="8">
    <location>
        <begin position="31"/>
        <end position="446"/>
    </location>
</feature>
<evidence type="ECO:0000256" key="3">
    <source>
        <dbReference type="ARBA" id="ARBA00012601"/>
    </source>
</evidence>
<name>A0A1H6J1L6_9GAMM</name>
<dbReference type="RefSeq" id="WP_218141267.1">
    <property type="nucleotide sequence ID" value="NZ_FNXF01000001.1"/>
</dbReference>
<evidence type="ECO:0000256" key="1">
    <source>
        <dbReference type="ARBA" id="ARBA00000966"/>
    </source>
</evidence>
<sequence>MMPKAKILPLTKPLVLACSLFLLSVLSVLPGCTANRQALNGEAEQGSAVSGRYANLFAQQGHSQQAIDDKINQAFNQLFYGAPDTQALYFADGSNAQGTKAYIADINNNDVRSEGMSYGMMIAVQMNKQTEFDALWNWAVSHMYHSDPAHPAYGYFAWSVGTDGVALDEMPAPDGEEYFATALYFASVRWGDGAGIYQYKARADELLQHMRHRNIITGQTQRGSQTATNLFHPEHAMVRFTPDLTNADHTDASYHLPAFYEVWARMGPEADRAFWQKAAQVSRDYFSKAAHPKTGLTPDYGNFDGSPWAAPWRPESADFRFDAWRTAMNWSFDWSWWRMDARAIELSNRLQAFFVSEGLSNYSSQYSLDGKKLDNAQQSGLVAMNAVASLAATGPDAGKFVQALWQLPVPEGHYRYYDGMLYMMALLHVSGQFQAWLPAQQTDKTE</sequence>
<dbReference type="STRING" id="173990.SAMN05660691_00130"/>
<reference evidence="10" key="1">
    <citation type="submission" date="2016-10" db="EMBL/GenBank/DDBJ databases">
        <authorList>
            <person name="Varghese N."/>
            <person name="Submissions S."/>
        </authorList>
    </citation>
    <scope>NUCLEOTIDE SEQUENCE [LARGE SCALE GENOMIC DNA]</scope>
    <source>
        <strain evidence="10">DSM 17616</strain>
    </source>
</reference>
<keyword evidence="9" id="KW-0858">Xylan degradation</keyword>
<evidence type="ECO:0000256" key="6">
    <source>
        <dbReference type="ARBA" id="ARBA00023295"/>
    </source>
</evidence>
<dbReference type="AlphaFoldDB" id="A0A1H6J1L6"/>
<dbReference type="InterPro" id="IPR008928">
    <property type="entry name" value="6-hairpin_glycosidase_sf"/>
</dbReference>
<keyword evidence="8" id="KW-0732">Signal</keyword>
<evidence type="ECO:0000256" key="7">
    <source>
        <dbReference type="ARBA" id="ARBA00023326"/>
    </source>
</evidence>
<keyword evidence="7" id="KW-0119">Carbohydrate metabolism</keyword>
<gene>
    <name evidence="9" type="ORF">SAMN05660691_00130</name>
</gene>